<organism evidence="1 2">
    <name type="scientific">Bacillus phage BPS13</name>
    <dbReference type="NCBI Taxonomy" id="1136731"/>
    <lineage>
        <taxon>Viruses</taxon>
        <taxon>Duplodnaviria</taxon>
        <taxon>Heunggongvirae</taxon>
        <taxon>Uroviricota</taxon>
        <taxon>Caudoviricetes</taxon>
        <taxon>Herelleviridae</taxon>
        <taxon>Bastillevirinae</taxon>
        <taxon>Wphvirus</taxon>
        <taxon>Wphvirus BPS13</taxon>
    </lineage>
</organism>
<gene>
    <name evidence="1" type="ORF">BPS13_0073</name>
</gene>
<dbReference type="EMBL" id="JN654439">
    <property type="protein sequence ID" value="AEZ50252.1"/>
    <property type="molecule type" value="Genomic_DNA"/>
</dbReference>
<evidence type="ECO:0000313" key="2">
    <source>
        <dbReference type="Proteomes" id="UP000006287"/>
    </source>
</evidence>
<reference evidence="1 2" key="1">
    <citation type="journal article" date="2012" name="FEMS Microbiol. Lett.">
        <title>Characterization of an endolysin, LysBPS13, from a Bacillus cereus bacteriophage.</title>
        <authorList>
            <person name="Park J."/>
            <person name="Yun J."/>
            <person name="Lim J.A."/>
            <person name="Kang D.H."/>
            <person name="Ryu S."/>
        </authorList>
    </citation>
    <scope>NUCLEOTIDE SEQUENCE [LARGE SCALE GENOMIC DNA]</scope>
</reference>
<keyword evidence="2" id="KW-1185">Reference proteome</keyword>
<evidence type="ECO:0000313" key="1">
    <source>
        <dbReference type="EMBL" id="AEZ50252.1"/>
    </source>
</evidence>
<dbReference type="GeneID" id="13828036"/>
<accession>J9PU58</accession>
<name>J9PU58_9CAUD</name>
<dbReference type="RefSeq" id="YP_006907632.1">
    <property type="nucleotide sequence ID" value="NC_018857.1"/>
</dbReference>
<proteinExistence type="predicted"/>
<protein>
    <submittedName>
        <fullName evidence="1">Uncharacterized protein</fullName>
    </submittedName>
</protein>
<dbReference type="KEGG" id="vg:13828036"/>
<dbReference type="Proteomes" id="UP000006287">
    <property type="component" value="Segment"/>
</dbReference>
<sequence>MNKNSVKIQTYKEIEDELKKDVAYHQVTYHEHKGVNEQDTYITTQLLKIVRMVYNAHNSTLQWVEFEDGNEKRITIQTYDIQNVKGVNIQ</sequence>